<reference evidence="3 4" key="1">
    <citation type="submission" date="2016-06" db="EMBL/GenBank/DDBJ databases">
        <title>Complete genome sequences of Bordetella bronchialis and Bordetella flabilis.</title>
        <authorList>
            <person name="LiPuma J.J."/>
            <person name="Spilker T."/>
        </authorList>
    </citation>
    <scope>NUCLEOTIDE SEQUENCE [LARGE SCALE GENOMIC DNA]</scope>
    <source>
        <strain evidence="3 4">AU10664</strain>
    </source>
</reference>
<evidence type="ECO:0000313" key="3">
    <source>
        <dbReference type="EMBL" id="ANN78412.1"/>
    </source>
</evidence>
<keyword evidence="3" id="KW-0808">Transferase</keyword>
<dbReference type="STRING" id="463014.BAU07_16015"/>
<dbReference type="Proteomes" id="UP000091926">
    <property type="component" value="Chromosome"/>
</dbReference>
<dbReference type="KEGG" id="bfz:BAU07_16015"/>
<dbReference type="PANTHER" id="PTHR43441">
    <property type="entry name" value="RIBOSOMAL-PROTEIN-SERINE ACETYLTRANSFERASE"/>
    <property type="match status" value="1"/>
</dbReference>
<sequence>MTRTNEHGQPIGDALSDWTPRARPPATAMQGRFCRVEPLDAARHAADLYQAHHQARDDSLWTYLNYGPFQDAGTFNDYVAQAAASTDPMHHAIIDLASGKAIGTAALMRIDPANGVIEIGHVCYSPLLQRTPIATEAQYLFMRRVFDELGYRRLEWKCDSLNEPSRKAAARYGYTFEGVFRQAIVYKGRTRDSAWFSIIDGEWPALRQAYEAWLAPQNFDADGRQRQSLRACIGRD</sequence>
<dbReference type="OrthoDB" id="5295305at2"/>
<proteinExistence type="predicted"/>
<dbReference type="SUPFAM" id="SSF55729">
    <property type="entry name" value="Acyl-CoA N-acyltransferases (Nat)"/>
    <property type="match status" value="1"/>
</dbReference>
<evidence type="ECO:0000313" key="4">
    <source>
        <dbReference type="Proteomes" id="UP000091926"/>
    </source>
</evidence>
<dbReference type="GO" id="GO:0008999">
    <property type="term" value="F:protein-N-terminal-alanine acetyltransferase activity"/>
    <property type="evidence" value="ECO:0007669"/>
    <property type="project" value="TreeGrafter"/>
</dbReference>
<gene>
    <name evidence="3" type="ORF">BAU07_16015</name>
</gene>
<name>A0A193GEE0_9BORD</name>
<evidence type="ECO:0000259" key="2">
    <source>
        <dbReference type="PROSITE" id="PS51186"/>
    </source>
</evidence>
<dbReference type="EMBL" id="CP016172">
    <property type="protein sequence ID" value="ANN78412.1"/>
    <property type="molecule type" value="Genomic_DNA"/>
</dbReference>
<organism evidence="3 4">
    <name type="scientific">Bordetella flabilis</name>
    <dbReference type="NCBI Taxonomy" id="463014"/>
    <lineage>
        <taxon>Bacteria</taxon>
        <taxon>Pseudomonadati</taxon>
        <taxon>Pseudomonadota</taxon>
        <taxon>Betaproteobacteria</taxon>
        <taxon>Burkholderiales</taxon>
        <taxon>Alcaligenaceae</taxon>
        <taxon>Bordetella</taxon>
    </lineage>
</organism>
<protein>
    <submittedName>
        <fullName evidence="3">Acetyltransferase</fullName>
    </submittedName>
</protein>
<feature type="domain" description="N-acetyltransferase" evidence="2">
    <location>
        <begin position="34"/>
        <end position="192"/>
    </location>
</feature>
<dbReference type="FunFam" id="3.40.630.30:FF:000047">
    <property type="entry name" value="Acetyltransferase, GNAT family"/>
    <property type="match status" value="1"/>
</dbReference>
<dbReference type="GO" id="GO:1990189">
    <property type="term" value="F:protein N-terminal-serine acetyltransferase activity"/>
    <property type="evidence" value="ECO:0007669"/>
    <property type="project" value="TreeGrafter"/>
</dbReference>
<evidence type="ECO:0000256" key="1">
    <source>
        <dbReference type="SAM" id="MobiDB-lite"/>
    </source>
</evidence>
<dbReference type="PANTHER" id="PTHR43441:SF2">
    <property type="entry name" value="FAMILY ACETYLTRANSFERASE, PUTATIVE (AFU_ORTHOLOGUE AFUA_7G00850)-RELATED"/>
    <property type="match status" value="1"/>
</dbReference>
<dbReference type="Pfam" id="PF13302">
    <property type="entry name" value="Acetyltransf_3"/>
    <property type="match status" value="1"/>
</dbReference>
<dbReference type="AlphaFoldDB" id="A0A193GEE0"/>
<dbReference type="Gene3D" id="3.40.630.30">
    <property type="match status" value="1"/>
</dbReference>
<accession>A0A193GEE0</accession>
<dbReference type="InterPro" id="IPR000182">
    <property type="entry name" value="GNAT_dom"/>
</dbReference>
<dbReference type="InterPro" id="IPR051908">
    <property type="entry name" value="Ribosomal_N-acetyltransferase"/>
</dbReference>
<dbReference type="PROSITE" id="PS51186">
    <property type="entry name" value="GNAT"/>
    <property type="match status" value="1"/>
</dbReference>
<keyword evidence="4" id="KW-1185">Reference proteome</keyword>
<feature type="region of interest" description="Disordered" evidence="1">
    <location>
        <begin position="1"/>
        <end position="22"/>
    </location>
</feature>
<dbReference type="InterPro" id="IPR016181">
    <property type="entry name" value="Acyl_CoA_acyltransferase"/>
</dbReference>